<organism evidence="11 12">
    <name type="scientific">Rozella allomycis (strain CSF55)</name>
    <dbReference type="NCBI Taxonomy" id="988480"/>
    <lineage>
        <taxon>Eukaryota</taxon>
        <taxon>Fungi</taxon>
        <taxon>Fungi incertae sedis</taxon>
        <taxon>Cryptomycota</taxon>
        <taxon>Cryptomycota incertae sedis</taxon>
        <taxon>Rozella</taxon>
    </lineage>
</organism>
<evidence type="ECO:0000313" key="11">
    <source>
        <dbReference type="EMBL" id="RKP19703.1"/>
    </source>
</evidence>
<sequence>MVKKKKHIADPRAYSTVSVKKNKESNTTGDADKSQVKHTEKNTKKVSAKETRTKTGTANQEDINKKLMENIEKIGDVVERSKLARIKFGKRLEDQIDNGIMDTLRLSDSDILHQLHANYVILEEYGLPADVIENAFKNVNDCSNIYSLIDYIFLNTPKERLLKKFYDFYVDALEGDVRIGHVKQEERILTDEVNVEIPEINKAICKDKVVESNDMMVNKDWILRNFSEMDEVENEELADQVANMKINENEANFEVDIEKQRKRREVKVDDEETMDFDQLMDAEYEEPERIGCLQLHFRDFTISKWSGKTPKTLLQEYCQKNASKLAIKDIECNLNATGYMCKAVITGKINKEFTMEKECCSTKKEAEHFVSTIALHEIMSEKKSFKNLLPPVFRDLWIEFDNKNDNVVDGNEKRRIDFISTEMSNLKFEKPKVSLKTKFENSEIRNFQNRKLKSIEEVKKVINENQNLESYKNILKERQELPIFQARQEIIDEFNANQVIVVSGMTGSGKSTQLPQIILMEEILKNRNVNIICSQPRRISAISIAERVSLEVGDSKCGRLVGYQIKQEKCDSEFTRLLYCTNGVLLRRLEIDPDLRDVTCVIIDEVHERILQVDFLLIMMKRLIAKRSDFNNFEQNLKNYSSTTLKIKNNQTGRIERFQISDESLNLQDSSNSLLDKYNESILNLDLILNLIEVICNEEPYRSTSGSILVFLPGWQSIQNLLSLIESSLFYLKDPSSFWILPLHSALASNKQSLVFKIPPKNVRKIVLSTNIAETGVTIPDVVFVIDSGKSKEIKYNALTKVESLTEKFISVANANQRKGRAGRVQEGYCFKLYSRKTFDKMKKHQQCEMKRLPLEQLCLKIKLMNIDDIRSFLEESLDPPSNASVKATIEALQQINALDSAESLTTLGCKIASLPIDIMLAKLLILSLDFQCLDFALTIAALASHGKSIFTDKIIAFAKYGSDVSDWIASWNAYRAWRKCHFTGVDHPISFARKNSFSHGDLVLIEETKIYLSTQLTTAEEYSETPFTTITKKGVEFLKVDSDLDISSQNDKIQALVLGLAFYPNFVIARQNKLNLIDKFYSDISLHPTSLIKQEIINKYLQENDQREMWLVAYKLLHSSRLFLMDVSNASFLSLILSAKSIEVIVSESVIIVDKNIQLKCSPMTGVIAKQLNLHYQQNYSKTVFFLKKFYSK</sequence>
<evidence type="ECO:0000259" key="9">
    <source>
        <dbReference type="PROSITE" id="PS51192"/>
    </source>
</evidence>
<dbReference type="InterPro" id="IPR001650">
    <property type="entry name" value="Helicase_C-like"/>
</dbReference>
<dbReference type="InterPro" id="IPR014001">
    <property type="entry name" value="Helicase_ATP-bd"/>
</dbReference>
<evidence type="ECO:0000256" key="6">
    <source>
        <dbReference type="ARBA" id="ARBA00022840"/>
    </source>
</evidence>
<dbReference type="FunFam" id="3.40.50.300:FF:000325">
    <property type="entry name" value="ATP-dependent RNA helicase DHX29"/>
    <property type="match status" value="1"/>
</dbReference>
<dbReference type="Gene3D" id="3.30.160.20">
    <property type="match status" value="1"/>
</dbReference>
<dbReference type="SMART" id="SM00490">
    <property type="entry name" value="HELICc"/>
    <property type="match status" value="1"/>
</dbReference>
<dbReference type="InterPro" id="IPR011545">
    <property type="entry name" value="DEAD/DEAH_box_helicase_dom"/>
</dbReference>
<dbReference type="InterPro" id="IPR007502">
    <property type="entry name" value="Helicase-assoc_dom"/>
</dbReference>
<dbReference type="GO" id="GO:0016787">
    <property type="term" value="F:hydrolase activity"/>
    <property type="evidence" value="ECO:0007669"/>
    <property type="project" value="UniProtKB-KW"/>
</dbReference>
<feature type="domain" description="Helicase ATP-binding" evidence="9">
    <location>
        <begin position="491"/>
        <end position="620"/>
    </location>
</feature>
<dbReference type="SMART" id="SM00487">
    <property type="entry name" value="DEXDc"/>
    <property type="match status" value="1"/>
</dbReference>
<reference evidence="12" key="1">
    <citation type="journal article" date="2018" name="Nat. Microbiol.">
        <title>Leveraging single-cell genomics to expand the fungal tree of life.</title>
        <authorList>
            <person name="Ahrendt S.R."/>
            <person name="Quandt C.A."/>
            <person name="Ciobanu D."/>
            <person name="Clum A."/>
            <person name="Salamov A."/>
            <person name="Andreopoulos B."/>
            <person name="Cheng J.F."/>
            <person name="Woyke T."/>
            <person name="Pelin A."/>
            <person name="Henrissat B."/>
            <person name="Reynolds N.K."/>
            <person name="Benny G.L."/>
            <person name="Smith M.E."/>
            <person name="James T.Y."/>
            <person name="Grigoriev I.V."/>
        </authorList>
    </citation>
    <scope>NUCLEOTIDE SEQUENCE [LARGE SCALE GENOMIC DNA]</scope>
    <source>
        <strain evidence="12">CSF55</strain>
    </source>
</reference>
<dbReference type="PROSITE" id="PS51194">
    <property type="entry name" value="HELICASE_CTER"/>
    <property type="match status" value="1"/>
</dbReference>
<keyword evidence="5" id="KW-0347">Helicase</keyword>
<evidence type="ECO:0000256" key="3">
    <source>
        <dbReference type="ARBA" id="ARBA00022741"/>
    </source>
</evidence>
<proteinExistence type="inferred from homology"/>
<accession>A0A4P9YJE0</accession>
<feature type="compositionally biased region" description="Basic and acidic residues" evidence="8">
    <location>
        <begin position="30"/>
        <end position="53"/>
    </location>
</feature>
<evidence type="ECO:0000256" key="8">
    <source>
        <dbReference type="SAM" id="MobiDB-lite"/>
    </source>
</evidence>
<evidence type="ECO:0000256" key="5">
    <source>
        <dbReference type="ARBA" id="ARBA00022806"/>
    </source>
</evidence>
<evidence type="ECO:0000256" key="1">
    <source>
        <dbReference type="ARBA" id="ARBA00008792"/>
    </source>
</evidence>
<dbReference type="Pfam" id="PF24385">
    <property type="entry name" value="DSRM_DHX29"/>
    <property type="match status" value="1"/>
</dbReference>
<name>A0A4P9YJE0_ROZAC</name>
<feature type="domain" description="Helicase C-terminal" evidence="10">
    <location>
        <begin position="687"/>
        <end position="866"/>
    </location>
</feature>
<evidence type="ECO:0000256" key="2">
    <source>
        <dbReference type="ARBA" id="ARBA00012552"/>
    </source>
</evidence>
<dbReference type="Pfam" id="PF21010">
    <property type="entry name" value="HA2_C"/>
    <property type="match status" value="1"/>
</dbReference>
<feature type="compositionally biased region" description="Polar residues" evidence="8">
    <location>
        <begin position="15"/>
        <end position="29"/>
    </location>
</feature>
<dbReference type="PANTHER" id="PTHR18934">
    <property type="entry name" value="ATP-DEPENDENT RNA HELICASE"/>
    <property type="match status" value="1"/>
</dbReference>
<comment type="similarity">
    <text evidence="1">Belongs to the DEAD box helicase family. DEAH subfamily.</text>
</comment>
<keyword evidence="4 11" id="KW-0378">Hydrolase</keyword>
<dbReference type="SUPFAM" id="SSF54768">
    <property type="entry name" value="dsRNA-binding domain-like"/>
    <property type="match status" value="1"/>
</dbReference>
<dbReference type="CDD" id="cd17917">
    <property type="entry name" value="DEXHc_RHA-like"/>
    <property type="match status" value="1"/>
</dbReference>
<dbReference type="AlphaFoldDB" id="A0A4P9YJE0"/>
<dbReference type="EMBL" id="ML005178">
    <property type="protein sequence ID" value="RKP19703.1"/>
    <property type="molecule type" value="Genomic_DNA"/>
</dbReference>
<dbReference type="SUPFAM" id="SSF52540">
    <property type="entry name" value="P-loop containing nucleoside triphosphate hydrolases"/>
    <property type="match status" value="1"/>
</dbReference>
<feature type="region of interest" description="Disordered" evidence="8">
    <location>
        <begin position="1"/>
        <end position="57"/>
    </location>
</feature>
<evidence type="ECO:0000256" key="4">
    <source>
        <dbReference type="ARBA" id="ARBA00022801"/>
    </source>
</evidence>
<protein>
    <recommendedName>
        <fullName evidence="2">RNA helicase</fullName>
        <ecNumber evidence="2">3.6.4.13</ecNumber>
    </recommendedName>
</protein>
<dbReference type="InterPro" id="IPR056328">
    <property type="entry name" value="DSRM_DHX29"/>
</dbReference>
<dbReference type="Gene3D" id="1.20.120.1080">
    <property type="match status" value="1"/>
</dbReference>
<evidence type="ECO:0000259" key="10">
    <source>
        <dbReference type="PROSITE" id="PS51194"/>
    </source>
</evidence>
<dbReference type="GO" id="GO:0003724">
    <property type="term" value="F:RNA helicase activity"/>
    <property type="evidence" value="ECO:0007669"/>
    <property type="project" value="UniProtKB-EC"/>
</dbReference>
<dbReference type="GO" id="GO:0005524">
    <property type="term" value="F:ATP binding"/>
    <property type="evidence" value="ECO:0007669"/>
    <property type="project" value="UniProtKB-KW"/>
</dbReference>
<dbReference type="Proteomes" id="UP000281549">
    <property type="component" value="Unassembled WGS sequence"/>
</dbReference>
<dbReference type="GO" id="GO:0003723">
    <property type="term" value="F:RNA binding"/>
    <property type="evidence" value="ECO:0007669"/>
    <property type="project" value="TreeGrafter"/>
</dbReference>
<dbReference type="Gene3D" id="3.40.50.300">
    <property type="entry name" value="P-loop containing nucleotide triphosphate hydrolases"/>
    <property type="match status" value="2"/>
</dbReference>
<gene>
    <name evidence="11" type="ORF">ROZALSC1DRAFT_28720</name>
</gene>
<dbReference type="InterPro" id="IPR027417">
    <property type="entry name" value="P-loop_NTPase"/>
</dbReference>
<keyword evidence="3" id="KW-0547">Nucleotide-binding</keyword>
<comment type="catalytic activity">
    <reaction evidence="7">
        <text>ATP + H2O = ADP + phosphate + H(+)</text>
        <dbReference type="Rhea" id="RHEA:13065"/>
        <dbReference type="ChEBI" id="CHEBI:15377"/>
        <dbReference type="ChEBI" id="CHEBI:15378"/>
        <dbReference type="ChEBI" id="CHEBI:30616"/>
        <dbReference type="ChEBI" id="CHEBI:43474"/>
        <dbReference type="ChEBI" id="CHEBI:456216"/>
        <dbReference type="EC" id="3.6.4.13"/>
    </reaction>
</comment>
<dbReference type="EC" id="3.6.4.13" evidence="2"/>
<evidence type="ECO:0000256" key="7">
    <source>
        <dbReference type="ARBA" id="ARBA00047984"/>
    </source>
</evidence>
<dbReference type="Pfam" id="PF00270">
    <property type="entry name" value="DEAD"/>
    <property type="match status" value="1"/>
</dbReference>
<dbReference type="PROSITE" id="PS51192">
    <property type="entry name" value="HELICASE_ATP_BIND_1"/>
    <property type="match status" value="1"/>
</dbReference>
<dbReference type="CDD" id="cd18791">
    <property type="entry name" value="SF2_C_RHA"/>
    <property type="match status" value="1"/>
</dbReference>
<dbReference type="PANTHER" id="PTHR18934:SF145">
    <property type="entry name" value="ATP-DEPENDENT RNA HELICASE DHX57-RELATED"/>
    <property type="match status" value="1"/>
</dbReference>
<dbReference type="Pfam" id="PF00271">
    <property type="entry name" value="Helicase_C"/>
    <property type="match status" value="1"/>
</dbReference>
<evidence type="ECO:0000313" key="12">
    <source>
        <dbReference type="Proteomes" id="UP000281549"/>
    </source>
</evidence>
<dbReference type="SMART" id="SM00847">
    <property type="entry name" value="HA2"/>
    <property type="match status" value="1"/>
</dbReference>
<keyword evidence="6" id="KW-0067">ATP-binding</keyword>